<gene>
    <name evidence="3" type="ORF">BDK51DRAFT_50037</name>
</gene>
<dbReference type="EMBL" id="KZ998430">
    <property type="protein sequence ID" value="RKO86155.1"/>
    <property type="molecule type" value="Genomic_DNA"/>
</dbReference>
<feature type="chain" id="PRO_5020277415" evidence="2">
    <location>
        <begin position="18"/>
        <end position="370"/>
    </location>
</feature>
<protein>
    <submittedName>
        <fullName evidence="3">Uncharacterized protein</fullName>
    </submittedName>
</protein>
<reference evidence="4" key="1">
    <citation type="journal article" date="2018" name="Nat. Microbiol.">
        <title>Leveraging single-cell genomics to expand the fungal tree of life.</title>
        <authorList>
            <person name="Ahrendt S.R."/>
            <person name="Quandt C.A."/>
            <person name="Ciobanu D."/>
            <person name="Clum A."/>
            <person name="Salamov A."/>
            <person name="Andreopoulos B."/>
            <person name="Cheng J.F."/>
            <person name="Woyke T."/>
            <person name="Pelin A."/>
            <person name="Henrissat B."/>
            <person name="Reynolds N.K."/>
            <person name="Benny G.L."/>
            <person name="Smith M.E."/>
            <person name="James T.Y."/>
            <person name="Grigoriev I.V."/>
        </authorList>
    </citation>
    <scope>NUCLEOTIDE SEQUENCE [LARGE SCALE GENOMIC DNA]</scope>
</reference>
<evidence type="ECO:0000256" key="1">
    <source>
        <dbReference type="SAM" id="MobiDB-lite"/>
    </source>
</evidence>
<name>A0A4P9W4H9_9FUNG</name>
<accession>A0A4P9W4H9</accession>
<sequence>MLSTAIFLATLATAAVAAPTYSYDSNKSYPDCKNYVSLRLFAPPACRIIPALRFTPPTSSSQRRSIIPCGVVMASLPYGYEDGQSCIAKDGNYGTSDKPKYGYDAPKTYDAPPKTYDSHTSSRRRDIPIPSKYGYDGHKDYKVVIDYYKHDDSKYDDHSYATKKYDDHSYDTKKYDDHYEAKKYGYLVAAAGYTAPSTYDTFKYEDHKVAVDYHKHDGSKYDAKKYDTKKYGYLVAAAGCSAPPTYDTYDHKDNDNKYGYDDKYDIKKYDDHKHGYDNDSDTFYPLPPAVVGQLTNSDRMRSSGYPKSDSGIIQAISGSRSIATSPLGITDLVSFRRGGPEPPLQRDLLRGSAPPNLDWDLLATESLFYE</sequence>
<organism evidence="3 4">
    <name type="scientific">Blyttiomyces helicus</name>
    <dbReference type="NCBI Taxonomy" id="388810"/>
    <lineage>
        <taxon>Eukaryota</taxon>
        <taxon>Fungi</taxon>
        <taxon>Fungi incertae sedis</taxon>
        <taxon>Chytridiomycota</taxon>
        <taxon>Chytridiomycota incertae sedis</taxon>
        <taxon>Chytridiomycetes</taxon>
        <taxon>Chytridiomycetes incertae sedis</taxon>
        <taxon>Blyttiomyces</taxon>
    </lineage>
</organism>
<evidence type="ECO:0000313" key="4">
    <source>
        <dbReference type="Proteomes" id="UP000269721"/>
    </source>
</evidence>
<dbReference type="Proteomes" id="UP000269721">
    <property type="component" value="Unassembled WGS sequence"/>
</dbReference>
<dbReference type="AlphaFoldDB" id="A0A4P9W4H9"/>
<feature type="region of interest" description="Disordered" evidence="1">
    <location>
        <begin position="104"/>
        <end position="129"/>
    </location>
</feature>
<feature type="signal peptide" evidence="2">
    <location>
        <begin position="1"/>
        <end position="17"/>
    </location>
</feature>
<keyword evidence="4" id="KW-1185">Reference proteome</keyword>
<evidence type="ECO:0000313" key="3">
    <source>
        <dbReference type="EMBL" id="RKO86155.1"/>
    </source>
</evidence>
<evidence type="ECO:0000256" key="2">
    <source>
        <dbReference type="SAM" id="SignalP"/>
    </source>
</evidence>
<keyword evidence="2" id="KW-0732">Signal</keyword>
<proteinExistence type="predicted"/>